<dbReference type="GO" id="GO:0005886">
    <property type="term" value="C:plasma membrane"/>
    <property type="evidence" value="ECO:0007669"/>
    <property type="project" value="TreeGrafter"/>
</dbReference>
<keyword evidence="3 8" id="KW-1133">Transmembrane helix</keyword>
<dbReference type="SUPFAM" id="SSF81321">
    <property type="entry name" value="Family A G protein-coupled receptor-like"/>
    <property type="match status" value="1"/>
</dbReference>
<feature type="transmembrane region" description="Helical" evidence="8">
    <location>
        <begin position="40"/>
        <end position="64"/>
    </location>
</feature>
<evidence type="ECO:0000259" key="9">
    <source>
        <dbReference type="PROSITE" id="PS50262"/>
    </source>
</evidence>
<dbReference type="PANTHER" id="PTHR45695:SF26">
    <property type="entry name" value="NEUROPEPTIDE CCHAMIDE-1 RECEPTOR"/>
    <property type="match status" value="1"/>
</dbReference>
<sequence length="169" mass="18888">MEENLMTIYNISKQENCSLPSQHSNYSAKLSLLSTPEARAVPAVFALVFICGILGNFTLLYFVLRKILINSPQTVYIMNLAVGDILMISVAMPFVSIIYTLEEWPFGEIISANPLVFFLLESRFRRFVVNCYLCQSRSTGTESRAQGIAVPHQTIILTDLISGEKTDAI</sequence>
<proteinExistence type="predicted"/>
<dbReference type="PROSITE" id="PS50262">
    <property type="entry name" value="G_PROTEIN_RECEP_F1_2"/>
    <property type="match status" value="1"/>
</dbReference>
<evidence type="ECO:0000256" key="5">
    <source>
        <dbReference type="ARBA" id="ARBA00023136"/>
    </source>
</evidence>
<keyword evidence="7" id="KW-0807">Transducer</keyword>
<evidence type="ECO:0000256" key="1">
    <source>
        <dbReference type="ARBA" id="ARBA00004141"/>
    </source>
</evidence>
<dbReference type="InterPro" id="IPR000276">
    <property type="entry name" value="GPCR_Rhodpsn"/>
</dbReference>
<dbReference type="InterPro" id="IPR017452">
    <property type="entry name" value="GPCR_Rhodpsn_7TM"/>
</dbReference>
<dbReference type="Pfam" id="PF00001">
    <property type="entry name" value="7tm_1"/>
    <property type="match status" value="1"/>
</dbReference>
<dbReference type="EMBL" id="VSWD01000007">
    <property type="protein sequence ID" value="KAK3098059.1"/>
    <property type="molecule type" value="Genomic_DNA"/>
</dbReference>
<comment type="subcellular location">
    <subcellularLocation>
        <location evidence="1">Membrane</location>
        <topology evidence="1">Multi-pass membrane protein</topology>
    </subcellularLocation>
</comment>
<evidence type="ECO:0000256" key="3">
    <source>
        <dbReference type="ARBA" id="ARBA00022989"/>
    </source>
</evidence>
<gene>
    <name evidence="10" type="ORF">FSP39_015688</name>
</gene>
<keyword evidence="5 8" id="KW-0472">Membrane</keyword>
<dbReference type="PRINTS" id="PR00237">
    <property type="entry name" value="GPCRRHODOPSN"/>
</dbReference>
<dbReference type="AlphaFoldDB" id="A0AA88YJI9"/>
<evidence type="ECO:0000313" key="11">
    <source>
        <dbReference type="Proteomes" id="UP001186944"/>
    </source>
</evidence>
<evidence type="ECO:0000256" key="6">
    <source>
        <dbReference type="ARBA" id="ARBA00023170"/>
    </source>
</evidence>
<name>A0AA88YJI9_PINIB</name>
<keyword evidence="11" id="KW-1185">Reference proteome</keyword>
<dbReference type="PANTHER" id="PTHR45695">
    <property type="entry name" value="LEUCOKININ RECEPTOR-RELATED"/>
    <property type="match status" value="1"/>
</dbReference>
<keyword evidence="6" id="KW-0675">Receptor</keyword>
<dbReference type="Proteomes" id="UP001186944">
    <property type="component" value="Unassembled WGS sequence"/>
</dbReference>
<feature type="domain" description="G-protein coupled receptors family 1 profile" evidence="9">
    <location>
        <begin position="55"/>
        <end position="110"/>
    </location>
</feature>
<evidence type="ECO:0000256" key="4">
    <source>
        <dbReference type="ARBA" id="ARBA00023040"/>
    </source>
</evidence>
<organism evidence="10 11">
    <name type="scientific">Pinctada imbricata</name>
    <name type="common">Atlantic pearl-oyster</name>
    <name type="synonym">Pinctada martensii</name>
    <dbReference type="NCBI Taxonomy" id="66713"/>
    <lineage>
        <taxon>Eukaryota</taxon>
        <taxon>Metazoa</taxon>
        <taxon>Spiralia</taxon>
        <taxon>Lophotrochozoa</taxon>
        <taxon>Mollusca</taxon>
        <taxon>Bivalvia</taxon>
        <taxon>Autobranchia</taxon>
        <taxon>Pteriomorphia</taxon>
        <taxon>Pterioida</taxon>
        <taxon>Pterioidea</taxon>
        <taxon>Pteriidae</taxon>
        <taxon>Pinctada</taxon>
    </lineage>
</organism>
<reference evidence="10" key="1">
    <citation type="submission" date="2019-08" db="EMBL/GenBank/DDBJ databases">
        <title>The improved chromosome-level genome for the pearl oyster Pinctada fucata martensii using PacBio sequencing and Hi-C.</title>
        <authorList>
            <person name="Zheng Z."/>
        </authorList>
    </citation>
    <scope>NUCLEOTIDE SEQUENCE</scope>
    <source>
        <strain evidence="10">ZZ-2019</strain>
        <tissue evidence="10">Adductor muscle</tissue>
    </source>
</reference>
<comment type="caution">
    <text evidence="10">The sequence shown here is derived from an EMBL/GenBank/DDBJ whole genome shotgun (WGS) entry which is preliminary data.</text>
</comment>
<keyword evidence="2 8" id="KW-0812">Transmembrane</keyword>
<feature type="transmembrane region" description="Helical" evidence="8">
    <location>
        <begin position="76"/>
        <end position="98"/>
    </location>
</feature>
<evidence type="ECO:0000256" key="7">
    <source>
        <dbReference type="ARBA" id="ARBA00023224"/>
    </source>
</evidence>
<evidence type="ECO:0000313" key="10">
    <source>
        <dbReference type="EMBL" id="KAK3098059.1"/>
    </source>
</evidence>
<dbReference type="GO" id="GO:0008188">
    <property type="term" value="F:neuropeptide receptor activity"/>
    <property type="evidence" value="ECO:0007669"/>
    <property type="project" value="TreeGrafter"/>
</dbReference>
<dbReference type="Gene3D" id="1.20.1070.10">
    <property type="entry name" value="Rhodopsin 7-helix transmembrane proteins"/>
    <property type="match status" value="1"/>
</dbReference>
<evidence type="ECO:0000256" key="8">
    <source>
        <dbReference type="SAM" id="Phobius"/>
    </source>
</evidence>
<keyword evidence="4" id="KW-0297">G-protein coupled receptor</keyword>
<protein>
    <recommendedName>
        <fullName evidence="9">G-protein coupled receptors family 1 profile domain-containing protein</fullName>
    </recommendedName>
</protein>
<accession>A0AA88YJI9</accession>
<evidence type="ECO:0000256" key="2">
    <source>
        <dbReference type="ARBA" id="ARBA00022692"/>
    </source>
</evidence>